<gene>
    <name evidence="4" type="ORF">FYJ85_19415</name>
</gene>
<protein>
    <submittedName>
        <fullName evidence="4">Beta-galactosidase</fullName>
    </submittedName>
</protein>
<sequence length="563" mass="62997">MYAYPIYPERNTQSLDGIWDFSFLGSDAPKLESVNPKGIACRELAAVPGCFDAAPKYAGRRGVGVYRRSVEAPAGVRLRLRIGALGLRGRILWDGREIGLNELPYSLQEYEFDSGSSSRHELVILIDNRLDFADTPLFHHFYDFYGYGGIYRSVELETLPEKARFGRVRVETLDLSGRVLVSGTLGGGFAEISAGFDGAAPKKVDAVFNGEEFSFEAKVPSPALWSPDSPNLHLITLKTGSDTVIERFGLRTIRCEKGELLLNGQPLRLRGYNRHDAHPQFGPAMPDELWIEDLQILRDLGCNFIRGCHYPQSQRFLDLCDQLGFLVWEESLGWGDSVEVQSDPKFRRLQVEQTVNMVKASINHPSVILWGFMNESGDDKEVGASLLRELAAAVRAVDRSRPVTSASMHIRTSIALDVFDVVSFNLYPGWYEGDNTADPRPLDRIAPTLDEVLARLNTKELRDKPLILSEIGAGAIYGWRDRVAGIWSEEYQADYLDAVCAYFRRKKRLTGLALWQFADGRTYAAGGVLGRPRAFNNKGTLDEYRRPKLAYDVVKKHFGGSGK</sequence>
<dbReference type="SUPFAM" id="SSF49785">
    <property type="entry name" value="Galactose-binding domain-like"/>
    <property type="match status" value="1"/>
</dbReference>
<dbReference type="GO" id="GO:0005975">
    <property type="term" value="P:carbohydrate metabolic process"/>
    <property type="evidence" value="ECO:0007669"/>
    <property type="project" value="InterPro"/>
</dbReference>
<dbReference type="InterPro" id="IPR008979">
    <property type="entry name" value="Galactose-bd-like_sf"/>
</dbReference>
<dbReference type="InterPro" id="IPR006102">
    <property type="entry name" value="Ig-like_GH2"/>
</dbReference>
<accession>A0A844G9J9</accession>
<dbReference type="RefSeq" id="WP_106055078.1">
    <property type="nucleotide sequence ID" value="NZ_VUNS01000031.1"/>
</dbReference>
<proteinExistence type="inferred from homology"/>
<dbReference type="Pfam" id="PF00703">
    <property type="entry name" value="Glyco_hydro_2"/>
    <property type="match status" value="1"/>
</dbReference>
<dbReference type="PANTHER" id="PTHR42732:SF1">
    <property type="entry name" value="BETA-MANNOSIDASE"/>
    <property type="match status" value="1"/>
</dbReference>
<feature type="domain" description="Glycoside hydrolase family 2 immunoglobulin-like beta-sandwich" evidence="2">
    <location>
        <begin position="204"/>
        <end position="251"/>
    </location>
</feature>
<comment type="similarity">
    <text evidence="1">Belongs to the glycosyl hydrolase 2 family.</text>
</comment>
<dbReference type="InterPro" id="IPR017853">
    <property type="entry name" value="GH"/>
</dbReference>
<organism evidence="4 5">
    <name type="scientific">Victivallis lenta</name>
    <dbReference type="NCBI Taxonomy" id="2606640"/>
    <lineage>
        <taxon>Bacteria</taxon>
        <taxon>Pseudomonadati</taxon>
        <taxon>Lentisphaerota</taxon>
        <taxon>Lentisphaeria</taxon>
        <taxon>Victivallales</taxon>
        <taxon>Victivallaceae</taxon>
        <taxon>Victivallis</taxon>
    </lineage>
</organism>
<dbReference type="SUPFAM" id="SSF51445">
    <property type="entry name" value="(Trans)glycosidases"/>
    <property type="match status" value="1"/>
</dbReference>
<dbReference type="EMBL" id="VUNS01000031">
    <property type="protein sequence ID" value="MST99201.1"/>
    <property type="molecule type" value="Genomic_DNA"/>
</dbReference>
<dbReference type="Proteomes" id="UP000435649">
    <property type="component" value="Unassembled WGS sequence"/>
</dbReference>
<dbReference type="SUPFAM" id="SSF49303">
    <property type="entry name" value="beta-Galactosidase/glucuronidase domain"/>
    <property type="match status" value="1"/>
</dbReference>
<dbReference type="Pfam" id="PF02836">
    <property type="entry name" value="Glyco_hydro_2_C"/>
    <property type="match status" value="1"/>
</dbReference>
<dbReference type="Gene3D" id="3.20.20.80">
    <property type="entry name" value="Glycosidases"/>
    <property type="match status" value="1"/>
</dbReference>
<keyword evidence="5" id="KW-1185">Reference proteome</keyword>
<evidence type="ECO:0000313" key="5">
    <source>
        <dbReference type="Proteomes" id="UP000435649"/>
    </source>
</evidence>
<evidence type="ECO:0000313" key="4">
    <source>
        <dbReference type="EMBL" id="MST99201.1"/>
    </source>
</evidence>
<dbReference type="AlphaFoldDB" id="A0A844G9J9"/>
<dbReference type="InterPro" id="IPR006103">
    <property type="entry name" value="Glyco_hydro_2_cat"/>
</dbReference>
<dbReference type="GO" id="GO:0004553">
    <property type="term" value="F:hydrolase activity, hydrolyzing O-glycosyl compounds"/>
    <property type="evidence" value="ECO:0007669"/>
    <property type="project" value="InterPro"/>
</dbReference>
<comment type="caution">
    <text evidence="4">The sequence shown here is derived from an EMBL/GenBank/DDBJ whole genome shotgun (WGS) entry which is preliminary data.</text>
</comment>
<dbReference type="InterPro" id="IPR006101">
    <property type="entry name" value="Glyco_hydro_2"/>
</dbReference>
<dbReference type="InterPro" id="IPR051913">
    <property type="entry name" value="GH2_Domain-Containing"/>
</dbReference>
<name>A0A844G9J9_9BACT</name>
<dbReference type="InterPro" id="IPR036156">
    <property type="entry name" value="Beta-gal/glucu_dom_sf"/>
</dbReference>
<dbReference type="PRINTS" id="PR00132">
    <property type="entry name" value="GLHYDRLASE2"/>
</dbReference>
<evidence type="ECO:0000259" key="2">
    <source>
        <dbReference type="Pfam" id="PF00703"/>
    </source>
</evidence>
<dbReference type="Gene3D" id="2.60.120.260">
    <property type="entry name" value="Galactose-binding domain-like"/>
    <property type="match status" value="1"/>
</dbReference>
<reference evidence="4 5" key="1">
    <citation type="submission" date="2019-08" db="EMBL/GenBank/DDBJ databases">
        <title>In-depth cultivation of the pig gut microbiome towards novel bacterial diversity and tailored functional studies.</title>
        <authorList>
            <person name="Wylensek D."/>
            <person name="Hitch T.C.A."/>
            <person name="Clavel T."/>
        </authorList>
    </citation>
    <scope>NUCLEOTIDE SEQUENCE [LARGE SCALE GENOMIC DNA]</scope>
    <source>
        <strain evidence="4 5">BBE-744-WT-12</strain>
    </source>
</reference>
<evidence type="ECO:0000256" key="1">
    <source>
        <dbReference type="ARBA" id="ARBA00007401"/>
    </source>
</evidence>
<dbReference type="PANTHER" id="PTHR42732">
    <property type="entry name" value="BETA-GALACTOSIDASE"/>
    <property type="match status" value="1"/>
</dbReference>
<feature type="domain" description="Glycoside hydrolase family 2 catalytic" evidence="3">
    <location>
        <begin position="254"/>
        <end position="556"/>
    </location>
</feature>
<evidence type="ECO:0000259" key="3">
    <source>
        <dbReference type="Pfam" id="PF02836"/>
    </source>
</evidence>